<dbReference type="InterPro" id="IPR036691">
    <property type="entry name" value="Endo/exonu/phosph_ase_sf"/>
</dbReference>
<feature type="region of interest" description="Disordered" evidence="1">
    <location>
        <begin position="234"/>
        <end position="261"/>
    </location>
</feature>
<evidence type="ECO:0000256" key="1">
    <source>
        <dbReference type="SAM" id="MobiDB-lite"/>
    </source>
</evidence>
<dbReference type="Pfam" id="PF14111">
    <property type="entry name" value="DUF4283"/>
    <property type="match status" value="1"/>
</dbReference>
<dbReference type="GO" id="GO:0004519">
    <property type="term" value="F:endonuclease activity"/>
    <property type="evidence" value="ECO:0007669"/>
    <property type="project" value="UniProtKB-KW"/>
</dbReference>
<dbReference type="InterPro" id="IPR025558">
    <property type="entry name" value="DUF4283"/>
</dbReference>
<reference evidence="4 6" key="2">
    <citation type="journal article" date="2014" name="BMC Genomics">
        <title>An improved genome release (version Mt4.0) for the model legume Medicago truncatula.</title>
        <authorList>
            <person name="Tang H."/>
            <person name="Krishnakumar V."/>
            <person name="Bidwell S."/>
            <person name="Rosen B."/>
            <person name="Chan A."/>
            <person name="Zhou S."/>
            <person name="Gentzbittel L."/>
            <person name="Childs K.L."/>
            <person name="Yandell M."/>
            <person name="Gundlach H."/>
            <person name="Mayer K.F."/>
            <person name="Schwartz D.C."/>
            <person name="Town C.D."/>
        </authorList>
    </citation>
    <scope>GENOME REANNOTATION</scope>
    <source>
        <strain evidence="4">A17</strain>
        <strain evidence="5 6">cv. Jemalong A17</strain>
    </source>
</reference>
<dbReference type="InterPro" id="IPR005135">
    <property type="entry name" value="Endo/exonuclease/phosphatase"/>
</dbReference>
<dbReference type="Proteomes" id="UP000002051">
    <property type="component" value="Unassembled WGS sequence"/>
</dbReference>
<evidence type="ECO:0000259" key="2">
    <source>
        <dbReference type="Pfam" id="PF03372"/>
    </source>
</evidence>
<keyword evidence="6" id="KW-1185">Reference proteome</keyword>
<sequence length="1456" mass="167243">MMRELEGYVSRRALKFIYDELKRSKTFDFGEEDCGCVQKTSYGLPCACVIAMKSKQKLPLVFDAIYPHWKHLCVQGEKIDDDFSVMEEWNDIQELLKKSPYNMKLHIKEMMHQIAFPETTILSPPFKKAVTKGAHKRKRTTLKVSSSGRIPSRWETIDSQNPDSQPSQPKRSLPKRKDACLGTYVICLDLGEDKEEDFWKTVYYPQLLKDDSDVDFMFRGFFLFMDFTFTSPRPAAMSSKPPDPPDKSGDKGMLDARDKNGSKQPMLISFRDKVLGSQPTVIKERVDLVAKKLAQVEHIKGNRLLPMLHVQDSVMEELNLPYKGCLIVKLLGKSIGYNMMKTRLERVWKLTGGFDLMEVENSFFMVIFDEEADKNKVINGGPWMIFDHYLAFCQWSPTFNAATATIDKTMAWIRIPSLNLVYYDESLLWAVASMVGTLVKLELTESGITFIEPESVVVPTTTVSEVAEETLTDKNDNNINVGNGKNEKSGIMMEEIPFKTDILGINGEPDSLHGEWIKVERKKRVNKVGSRIAGADMKDKGPDVKACNKVDNSQSNSTIVPTLKGASNNKKDDQESIRRMNDEDQNETRCSGNVARKAIKKLGFKNYIVSKAQGFSGGIWLLWNRQDIQFEVIQNNFHFIHVQVREQGVDPWLLTVVYVSPRENERDTTWYQLRGLATNIHEPWIMMGDFNEIANPDEKKGGVQPDLRKCLNFSNWMNDCRLMELTTIGTKFTWRGPKWNGRDRVFKKLDRVLCNVEWRLKYDEGFAKVLPRVQSDHHPIMVLSEGELSNGGDRPFRFEAAWITHEDFNRMMHEKWDKRFDLFHNISSLTPHLKEWNTETFGNIFRRKNELLARLNGIQNSHNYGYSNFLENLEKELHEQLAITLYQEERRKNKILTLRDNSGDWIDDLNILCGISIRIYLKRILLVLNECKRALFDMGPHKATGEDGYPAIFFQHCWDKVADSLFNFVKQSSFIPGRNIHHNIIVAQEMVHAMSKMKGKKGFMSIKIDLEKAYDRLNWNFVEKCLEEWFNQVNRLGMYLGANLAPGRSLRGKFNHIVNKIQSKLNGWKQQCLNLAGRITLAKSVISTIPYYHMQYAKIPKTICDEFDKIQRGFIWGDSDQGRKAHLISWDVCCLPKADGGLGFRQTHKMNEAFLMKILWNLIKNPEDLWCRVLRSKYGRNNDLIASINAHPYDSPLWKALVNIWNDFKGHVVWNIGDGRNTNFWLDKWVPNNGSLMSIGNQTYMDITLSVRDVLSPSGDWNIDFLINNLPTNTVNQILALSIPNDDDGPDTIGWGGTNTHHFTVQSAYSLQHQDCPILEGVNGVVEYLLIARVVEMKMKLFFMCFAIASTLPRDWFFNNLIKKDIGTNTLSWKTTFMTTCWKRPREGWIKLNSDGACKDMGVIAGCGGLFRDSDGRWIKGYTKKIGACDALHAEILPYPEAAEDELECSTQPYLA</sequence>
<feature type="region of interest" description="Disordered" evidence="1">
    <location>
        <begin position="555"/>
        <end position="589"/>
    </location>
</feature>
<proteinExistence type="predicted"/>
<keyword evidence="4" id="KW-0255">Endonuclease</keyword>
<evidence type="ECO:0000313" key="6">
    <source>
        <dbReference type="Proteomes" id="UP000002051"/>
    </source>
</evidence>
<evidence type="ECO:0000313" key="5">
    <source>
        <dbReference type="EnsemblPlants" id="KEH41789"/>
    </source>
</evidence>
<feature type="region of interest" description="Disordered" evidence="1">
    <location>
        <begin position="141"/>
        <end position="175"/>
    </location>
</feature>
<organism evidence="4 6">
    <name type="scientific">Medicago truncatula</name>
    <name type="common">Barrel medic</name>
    <name type="synonym">Medicago tribuloides</name>
    <dbReference type="NCBI Taxonomy" id="3880"/>
    <lineage>
        <taxon>Eukaryota</taxon>
        <taxon>Viridiplantae</taxon>
        <taxon>Streptophyta</taxon>
        <taxon>Embryophyta</taxon>
        <taxon>Tracheophyta</taxon>
        <taxon>Spermatophyta</taxon>
        <taxon>Magnoliopsida</taxon>
        <taxon>eudicotyledons</taxon>
        <taxon>Gunneridae</taxon>
        <taxon>Pentapetalae</taxon>
        <taxon>rosids</taxon>
        <taxon>fabids</taxon>
        <taxon>Fabales</taxon>
        <taxon>Fabaceae</taxon>
        <taxon>Papilionoideae</taxon>
        <taxon>50 kb inversion clade</taxon>
        <taxon>NPAAA clade</taxon>
        <taxon>Hologalegina</taxon>
        <taxon>IRL clade</taxon>
        <taxon>Trifolieae</taxon>
        <taxon>Medicago</taxon>
    </lineage>
</organism>
<name>A0A072VID1_MEDTR</name>
<feature type="domain" description="DUF4283" evidence="3">
    <location>
        <begin position="323"/>
        <end position="401"/>
    </location>
</feature>
<keyword evidence="4" id="KW-0540">Nuclease</keyword>
<reference evidence="5" key="3">
    <citation type="submission" date="2015-04" db="UniProtKB">
        <authorList>
            <consortium name="EnsemblPlants"/>
        </authorList>
    </citation>
    <scope>IDENTIFICATION</scope>
    <source>
        <strain evidence="5">cv. Jemalong A17</strain>
    </source>
</reference>
<evidence type="ECO:0000259" key="3">
    <source>
        <dbReference type="Pfam" id="PF14111"/>
    </source>
</evidence>
<reference evidence="4 6" key="1">
    <citation type="journal article" date="2011" name="Nature">
        <title>The Medicago genome provides insight into the evolution of rhizobial symbioses.</title>
        <authorList>
            <person name="Young N.D."/>
            <person name="Debelle F."/>
            <person name="Oldroyd G.E."/>
            <person name="Geurts R."/>
            <person name="Cannon S.B."/>
            <person name="Udvardi M.K."/>
            <person name="Benedito V.A."/>
            <person name="Mayer K.F."/>
            <person name="Gouzy J."/>
            <person name="Schoof H."/>
            <person name="Van de Peer Y."/>
            <person name="Proost S."/>
            <person name="Cook D.R."/>
            <person name="Meyers B.C."/>
            <person name="Spannagl M."/>
            <person name="Cheung F."/>
            <person name="De Mita S."/>
            <person name="Krishnakumar V."/>
            <person name="Gundlach H."/>
            <person name="Zhou S."/>
            <person name="Mudge J."/>
            <person name="Bharti A.K."/>
            <person name="Murray J.D."/>
            <person name="Naoumkina M.A."/>
            <person name="Rosen B."/>
            <person name="Silverstein K.A."/>
            <person name="Tang H."/>
            <person name="Rombauts S."/>
            <person name="Zhao P.X."/>
            <person name="Zhou P."/>
            <person name="Barbe V."/>
            <person name="Bardou P."/>
            <person name="Bechner M."/>
            <person name="Bellec A."/>
            <person name="Berger A."/>
            <person name="Berges H."/>
            <person name="Bidwell S."/>
            <person name="Bisseling T."/>
            <person name="Choisne N."/>
            <person name="Couloux A."/>
            <person name="Denny R."/>
            <person name="Deshpande S."/>
            <person name="Dai X."/>
            <person name="Doyle J.J."/>
            <person name="Dudez A.M."/>
            <person name="Farmer A.D."/>
            <person name="Fouteau S."/>
            <person name="Franken C."/>
            <person name="Gibelin C."/>
            <person name="Gish J."/>
            <person name="Goldstein S."/>
            <person name="Gonzalez A.J."/>
            <person name="Green P.J."/>
            <person name="Hallab A."/>
            <person name="Hartog M."/>
            <person name="Hua A."/>
            <person name="Humphray S.J."/>
            <person name="Jeong D.H."/>
            <person name="Jing Y."/>
            <person name="Jocker A."/>
            <person name="Kenton S.M."/>
            <person name="Kim D.J."/>
            <person name="Klee K."/>
            <person name="Lai H."/>
            <person name="Lang C."/>
            <person name="Lin S."/>
            <person name="Macmil S.L."/>
            <person name="Magdelenat G."/>
            <person name="Matthews L."/>
            <person name="McCorrison J."/>
            <person name="Monaghan E.L."/>
            <person name="Mun J.H."/>
            <person name="Najar F.Z."/>
            <person name="Nicholson C."/>
            <person name="Noirot C."/>
            <person name="O'Bleness M."/>
            <person name="Paule C.R."/>
            <person name="Poulain J."/>
            <person name="Prion F."/>
            <person name="Qin B."/>
            <person name="Qu C."/>
            <person name="Retzel E.F."/>
            <person name="Riddle C."/>
            <person name="Sallet E."/>
            <person name="Samain S."/>
            <person name="Samson N."/>
            <person name="Sanders I."/>
            <person name="Saurat O."/>
            <person name="Scarpelli C."/>
            <person name="Schiex T."/>
            <person name="Segurens B."/>
            <person name="Severin A.J."/>
            <person name="Sherrier D.J."/>
            <person name="Shi R."/>
            <person name="Sims S."/>
            <person name="Singer S.R."/>
            <person name="Sinharoy S."/>
            <person name="Sterck L."/>
            <person name="Viollet A."/>
            <person name="Wang B.B."/>
            <person name="Wang K."/>
            <person name="Wang M."/>
            <person name="Wang X."/>
            <person name="Warfsmann J."/>
            <person name="Weissenbach J."/>
            <person name="White D.D."/>
            <person name="White J.D."/>
            <person name="Wiley G.B."/>
            <person name="Wincker P."/>
            <person name="Xing Y."/>
            <person name="Yang L."/>
            <person name="Yao Z."/>
            <person name="Ying F."/>
            <person name="Zhai J."/>
            <person name="Zhou L."/>
            <person name="Zuber A."/>
            <person name="Denarie J."/>
            <person name="Dixon R.A."/>
            <person name="May G.D."/>
            <person name="Schwartz D.C."/>
            <person name="Rogers J."/>
            <person name="Quetier F."/>
            <person name="Town C.D."/>
            <person name="Roe B.A."/>
        </authorList>
    </citation>
    <scope>NUCLEOTIDE SEQUENCE [LARGE SCALE GENOMIC DNA]</scope>
    <source>
        <strain evidence="4">A17</strain>
        <strain evidence="5 6">cv. Jemalong A17</strain>
    </source>
</reference>
<evidence type="ECO:0000313" key="4">
    <source>
        <dbReference type="EMBL" id="KEH41789.1"/>
    </source>
</evidence>
<accession>A0A072VID1</accession>
<keyword evidence="4" id="KW-0378">Hydrolase</keyword>
<dbReference type="EnsemblPlants" id="KEH41789">
    <property type="protein sequence ID" value="KEH41789"/>
    <property type="gene ID" value="MTR_1g054775"/>
</dbReference>
<feature type="compositionally biased region" description="Polar residues" evidence="1">
    <location>
        <begin position="555"/>
        <end position="568"/>
    </location>
</feature>
<dbReference type="CDD" id="cd06222">
    <property type="entry name" value="RNase_H_like"/>
    <property type="match status" value="1"/>
</dbReference>
<dbReference type="PANTHER" id="PTHR33116">
    <property type="entry name" value="REVERSE TRANSCRIPTASE ZINC-BINDING DOMAIN-CONTAINING PROTEIN-RELATED-RELATED"/>
    <property type="match status" value="1"/>
</dbReference>
<dbReference type="STRING" id="3880.A0A072VID1"/>
<feature type="compositionally biased region" description="Basic and acidic residues" evidence="1">
    <location>
        <begin position="569"/>
        <end position="582"/>
    </location>
</feature>
<feature type="compositionally biased region" description="Basic and acidic residues" evidence="1">
    <location>
        <begin position="243"/>
        <end position="261"/>
    </location>
</feature>
<feature type="compositionally biased region" description="Polar residues" evidence="1">
    <location>
        <begin position="157"/>
        <end position="170"/>
    </location>
</feature>
<dbReference type="HOGENOM" id="CLU_251026_0_0_1"/>
<dbReference type="PANTHER" id="PTHR33116:SF78">
    <property type="entry name" value="OS12G0587133 PROTEIN"/>
    <property type="match status" value="1"/>
</dbReference>
<dbReference type="Pfam" id="PF03372">
    <property type="entry name" value="Exo_endo_phos"/>
    <property type="match status" value="1"/>
</dbReference>
<dbReference type="SUPFAM" id="SSF56219">
    <property type="entry name" value="DNase I-like"/>
    <property type="match status" value="1"/>
</dbReference>
<feature type="domain" description="Endonuclease/exonuclease/phosphatase" evidence="2">
    <location>
        <begin position="636"/>
        <end position="777"/>
    </location>
</feature>
<dbReference type="Gene3D" id="3.60.10.10">
    <property type="entry name" value="Endonuclease/exonuclease/phosphatase"/>
    <property type="match status" value="1"/>
</dbReference>
<dbReference type="InterPro" id="IPR044730">
    <property type="entry name" value="RNase_H-like_dom_plant"/>
</dbReference>
<dbReference type="EMBL" id="CM001217">
    <property type="protein sequence ID" value="KEH41789.1"/>
    <property type="molecule type" value="Genomic_DNA"/>
</dbReference>
<protein>
    <submittedName>
        <fullName evidence="4">Endonuclease/exonuclease/phosphatase family protein</fullName>
    </submittedName>
</protein>
<gene>
    <name evidence="4" type="ordered locus">MTR_1g054775</name>
</gene>